<dbReference type="GO" id="GO:0050982">
    <property type="term" value="P:detection of mechanical stimulus"/>
    <property type="evidence" value="ECO:0007669"/>
    <property type="project" value="TreeGrafter"/>
</dbReference>
<dbReference type="Proteomes" id="UP000078046">
    <property type="component" value="Unassembled WGS sequence"/>
</dbReference>
<dbReference type="PANTHER" id="PTHR10877:SF150">
    <property type="entry name" value="REJ DOMAIN-CONTAINING PROTEIN"/>
    <property type="match status" value="1"/>
</dbReference>
<evidence type="ECO:0000256" key="5">
    <source>
        <dbReference type="ARBA" id="ARBA00023136"/>
    </source>
</evidence>
<evidence type="ECO:0000256" key="3">
    <source>
        <dbReference type="ARBA" id="ARBA00022692"/>
    </source>
</evidence>
<dbReference type="GO" id="GO:0016020">
    <property type="term" value="C:membrane"/>
    <property type="evidence" value="ECO:0007669"/>
    <property type="project" value="UniProtKB-SubCell"/>
</dbReference>
<evidence type="ECO:0000313" key="10">
    <source>
        <dbReference type="EMBL" id="OAF65459.1"/>
    </source>
</evidence>
<feature type="transmembrane region" description="Helical" evidence="8">
    <location>
        <begin position="1034"/>
        <end position="1059"/>
    </location>
</feature>
<dbReference type="Pfam" id="PF01477">
    <property type="entry name" value="PLAT"/>
    <property type="match status" value="1"/>
</dbReference>
<dbReference type="Pfam" id="PF20519">
    <property type="entry name" value="Polycystin_dom"/>
    <property type="match status" value="1"/>
</dbReference>
<evidence type="ECO:0000256" key="8">
    <source>
        <dbReference type="SAM" id="Phobius"/>
    </source>
</evidence>
<dbReference type="PANTHER" id="PTHR10877">
    <property type="entry name" value="POLYCYSTIN FAMILY MEMBER"/>
    <property type="match status" value="1"/>
</dbReference>
<evidence type="ECO:0000259" key="9">
    <source>
        <dbReference type="PROSITE" id="PS50095"/>
    </source>
</evidence>
<proteinExistence type="inferred from homology"/>
<dbReference type="InterPro" id="IPR051223">
    <property type="entry name" value="Polycystin"/>
</dbReference>
<feature type="region of interest" description="Disordered" evidence="7">
    <location>
        <begin position="285"/>
        <end position="339"/>
    </location>
</feature>
<dbReference type="InterPro" id="IPR000434">
    <property type="entry name" value="PC1"/>
</dbReference>
<dbReference type="PROSITE" id="PS50095">
    <property type="entry name" value="PLAT"/>
    <property type="match status" value="1"/>
</dbReference>
<feature type="region of interest" description="Disordered" evidence="7">
    <location>
        <begin position="353"/>
        <end position="379"/>
    </location>
</feature>
<feature type="compositionally biased region" description="Polar residues" evidence="7">
    <location>
        <begin position="309"/>
        <end position="319"/>
    </location>
</feature>
<dbReference type="InterPro" id="IPR046791">
    <property type="entry name" value="Polycystin_dom"/>
</dbReference>
<evidence type="ECO:0000256" key="4">
    <source>
        <dbReference type="ARBA" id="ARBA00022989"/>
    </source>
</evidence>
<comment type="caution">
    <text evidence="10">The sequence shown here is derived from an EMBL/GenBank/DDBJ whole genome shotgun (WGS) entry which is preliminary data.</text>
</comment>
<feature type="domain" description="PLAT" evidence="9">
    <location>
        <begin position="1"/>
        <end position="102"/>
    </location>
</feature>
<evidence type="ECO:0000256" key="7">
    <source>
        <dbReference type="SAM" id="MobiDB-lite"/>
    </source>
</evidence>
<name>A0A177ATX6_9BILA</name>
<feature type="non-terminal residue" evidence="10">
    <location>
        <position position="1098"/>
    </location>
</feature>
<evidence type="ECO:0000256" key="1">
    <source>
        <dbReference type="ARBA" id="ARBA00004141"/>
    </source>
</evidence>
<feature type="compositionally biased region" description="Basic and acidic residues" evidence="7">
    <location>
        <begin position="361"/>
        <end position="372"/>
    </location>
</feature>
<dbReference type="GO" id="GO:0005262">
    <property type="term" value="F:calcium channel activity"/>
    <property type="evidence" value="ECO:0007669"/>
    <property type="project" value="TreeGrafter"/>
</dbReference>
<feature type="transmembrane region" description="Helical" evidence="8">
    <location>
        <begin position="438"/>
        <end position="462"/>
    </location>
</feature>
<accession>A0A177ATX6</accession>
<protein>
    <recommendedName>
        <fullName evidence="9">PLAT domain-containing protein</fullName>
    </recommendedName>
</protein>
<feature type="transmembrane region" description="Helical" evidence="8">
    <location>
        <begin position="183"/>
        <end position="207"/>
    </location>
</feature>
<feature type="transmembrane region" description="Helical" evidence="8">
    <location>
        <begin position="971"/>
        <end position="995"/>
    </location>
</feature>
<evidence type="ECO:0000256" key="6">
    <source>
        <dbReference type="PROSITE-ProRule" id="PRU00152"/>
    </source>
</evidence>
<sequence>TTSNVFISFFGSKSTELNKNLYDYSKKLFRRGACDSFILFLPNDLGNIESITIWHDFSGTRPDWNVASIHVTDLTNSRIDDFIINDWIPSFGILERNVKISSIKEVESFNRNHIISGSMSNNHIWLSCIYKSAESTYTRVQRFTTCLILLLLTMMTTILFYKADENLNVQVIRLGSIVMSVTQIYVGIVSSAIIFPISLVIVALFSYSRNSPQKHSFLYTTFLSDLNVISKYIKGEMNYENALKNLKRKVNIKSKFKNAVKRIHSIQALSKNSLTKMKINQDNSIDTSIDQQIPSHSDISIDTGKRNDNINSSHLTIATNNSKSSNLNRSNSDSRKSFPISKAYKKIKSEFKKKRLMSKSSKNDDTASEHSRTLSGHSKYTTSEANAQMDQLTPPNTSTNSFIKYEEIGFSFDSNVHHDNITTQDYDKSLFFHKSTSFSLPWGFTVFAYFLALVCAGVSFWLTVEVAGVFGREKSIQWLFSFLFSFTESFLFSQPLKVMFLFYLYAILFYKLDKSTYKKRTHIRGTGRRIVTSNWIENCMNNLKKNIEHQNCQLQSYNRFLLYNKIDPDTRKSNIILSIKNRSKNKKMDNILKQLILYLFYLFILTTLTFSIRGDNEFDFQTAVNQLYLNDVGKTQFHSIVSSTEFMEWINTGLLPNLFNHKYNSYNHRFEKENLNQNYFLGPLRLRQLRVKSEIGINHYTKQEEWMNPEYQSFNVDKTHYYNGWKEHNNDSTYCDHYCYREYDNHFLETSFNFFYNLNLGGYTIDINENTLNKSIDVINKLMDNRWIDFQTRIVFVEFVIFNPSINQYALSSQFVKFTSIGGILPSFKLYTFRLNYYSGANAIAIILLEGLMLVFITYYTVKIIIQIYKERLAFWKILANWWDLINIILIYLLIAISIVKFIISNDKSYTFGKNTYRFHDFMAIILMNKMASIQIELSTCRKNHKIYFNCEKRKVNVFYLTMLDVIGKSVSVLTIILLFFSAFGILLYSMIVALGNPAFKDFTSACYTLFSHTLGKMSSGTDESGITSTSLSLLIIVFSLITVFIIYNLYITILLIAFEAKKNIKLDDDLEIISYVYSIIKDTISGLLPFLDNEEDA</sequence>
<comment type="caution">
    <text evidence="6">Lacks conserved residue(s) required for the propagation of feature annotation.</text>
</comment>
<keyword evidence="11" id="KW-1185">Reference proteome</keyword>
<feature type="transmembrane region" description="Helical" evidence="8">
    <location>
        <begin position="882"/>
        <end position="904"/>
    </location>
</feature>
<keyword evidence="3 8" id="KW-0812">Transmembrane</keyword>
<feature type="compositionally biased region" description="Polar residues" evidence="7">
    <location>
        <begin position="285"/>
        <end position="300"/>
    </location>
</feature>
<reference evidence="10 11" key="1">
    <citation type="submission" date="2016-04" db="EMBL/GenBank/DDBJ databases">
        <title>The genome of Intoshia linei affirms orthonectids as highly simplified spiralians.</title>
        <authorList>
            <person name="Mikhailov K.V."/>
            <person name="Slusarev G.S."/>
            <person name="Nikitin M.A."/>
            <person name="Logacheva M.D."/>
            <person name="Penin A."/>
            <person name="Aleoshin V."/>
            <person name="Panchin Y.V."/>
        </authorList>
    </citation>
    <scope>NUCLEOTIDE SEQUENCE [LARGE SCALE GENOMIC DNA]</scope>
    <source>
        <strain evidence="10">Intl2013</strain>
        <tissue evidence="10">Whole animal</tissue>
    </source>
</reference>
<feature type="transmembrane region" description="Helical" evidence="8">
    <location>
        <begin position="840"/>
        <end position="862"/>
    </location>
</feature>
<dbReference type="EMBL" id="LWCA01001282">
    <property type="protein sequence ID" value="OAF65459.1"/>
    <property type="molecule type" value="Genomic_DNA"/>
</dbReference>
<dbReference type="PRINTS" id="PR00500">
    <property type="entry name" value="POLYCYSTIN1"/>
</dbReference>
<dbReference type="OrthoDB" id="6156690at2759"/>
<evidence type="ECO:0000313" key="11">
    <source>
        <dbReference type="Proteomes" id="UP000078046"/>
    </source>
</evidence>
<evidence type="ECO:0000256" key="2">
    <source>
        <dbReference type="ARBA" id="ARBA00007200"/>
    </source>
</evidence>
<dbReference type="InterPro" id="IPR001024">
    <property type="entry name" value="PLAT/LH2_dom"/>
</dbReference>
<dbReference type="AlphaFoldDB" id="A0A177ATX6"/>
<feature type="transmembrane region" description="Helical" evidence="8">
    <location>
        <begin position="595"/>
        <end position="612"/>
    </location>
</feature>
<dbReference type="Gene3D" id="2.60.60.20">
    <property type="entry name" value="PLAT/LH2 domain"/>
    <property type="match status" value="1"/>
</dbReference>
<keyword evidence="5 8" id="KW-0472">Membrane</keyword>
<feature type="transmembrane region" description="Helical" evidence="8">
    <location>
        <begin position="482"/>
        <end position="510"/>
    </location>
</feature>
<dbReference type="SUPFAM" id="SSF49723">
    <property type="entry name" value="Lipase/lipooxygenase domain (PLAT/LH2 domain)"/>
    <property type="match status" value="1"/>
</dbReference>
<keyword evidence="4 8" id="KW-1133">Transmembrane helix</keyword>
<comment type="subcellular location">
    <subcellularLocation>
        <location evidence="1">Membrane</location>
        <topology evidence="1">Multi-pass membrane protein</topology>
    </subcellularLocation>
</comment>
<feature type="compositionally biased region" description="Low complexity" evidence="7">
    <location>
        <begin position="320"/>
        <end position="331"/>
    </location>
</feature>
<feature type="non-terminal residue" evidence="10">
    <location>
        <position position="1"/>
    </location>
</feature>
<comment type="similarity">
    <text evidence="2">Belongs to the polycystin family.</text>
</comment>
<organism evidence="10 11">
    <name type="scientific">Intoshia linei</name>
    <dbReference type="NCBI Taxonomy" id="1819745"/>
    <lineage>
        <taxon>Eukaryota</taxon>
        <taxon>Metazoa</taxon>
        <taxon>Spiralia</taxon>
        <taxon>Lophotrochozoa</taxon>
        <taxon>Mesozoa</taxon>
        <taxon>Orthonectida</taxon>
        <taxon>Rhopaluridae</taxon>
        <taxon>Intoshia</taxon>
    </lineage>
</organism>
<dbReference type="InterPro" id="IPR036392">
    <property type="entry name" value="PLAT/LH2_dom_sf"/>
</dbReference>
<gene>
    <name evidence="10" type="ORF">A3Q56_06831</name>
</gene>
<feature type="transmembrane region" description="Helical" evidence="8">
    <location>
        <begin position="143"/>
        <end position="163"/>
    </location>
</feature>